<dbReference type="Pfam" id="PF18936">
    <property type="entry name" value="DUF5684"/>
    <property type="match status" value="1"/>
</dbReference>
<dbReference type="Proteomes" id="UP000541033">
    <property type="component" value="Unassembled WGS sequence"/>
</dbReference>
<keyword evidence="1" id="KW-0812">Transmembrane</keyword>
<feature type="transmembrane region" description="Helical" evidence="1">
    <location>
        <begin position="15"/>
        <end position="47"/>
    </location>
</feature>
<accession>A0A7X5TV22</accession>
<organism evidence="2 3">
    <name type="scientific">Lysinibacter cavernae</name>
    <dbReference type="NCBI Taxonomy" id="1640652"/>
    <lineage>
        <taxon>Bacteria</taxon>
        <taxon>Bacillati</taxon>
        <taxon>Actinomycetota</taxon>
        <taxon>Actinomycetes</taxon>
        <taxon>Micrococcales</taxon>
        <taxon>Microbacteriaceae</taxon>
        <taxon>Lysinibacter</taxon>
    </lineage>
</organism>
<feature type="transmembrane region" description="Helical" evidence="1">
    <location>
        <begin position="111"/>
        <end position="131"/>
    </location>
</feature>
<name>A0A7X5TV22_9MICO</name>
<evidence type="ECO:0000313" key="2">
    <source>
        <dbReference type="EMBL" id="NIH55314.1"/>
    </source>
</evidence>
<protein>
    <recommendedName>
        <fullName evidence="4">Signal peptidase I</fullName>
    </recommendedName>
</protein>
<evidence type="ECO:0000313" key="3">
    <source>
        <dbReference type="Proteomes" id="UP000541033"/>
    </source>
</evidence>
<comment type="caution">
    <text evidence="2">The sequence shown here is derived from an EMBL/GenBank/DDBJ whole genome shotgun (WGS) entry which is preliminary data.</text>
</comment>
<evidence type="ECO:0008006" key="4">
    <source>
        <dbReference type="Google" id="ProtNLM"/>
    </source>
</evidence>
<gene>
    <name evidence="2" type="ORF">FHX76_003235</name>
</gene>
<reference evidence="2 3" key="1">
    <citation type="submission" date="2020-02" db="EMBL/GenBank/DDBJ databases">
        <title>Sequencing the genomes of 1000 actinobacteria strains.</title>
        <authorList>
            <person name="Klenk H.-P."/>
        </authorList>
    </citation>
    <scope>NUCLEOTIDE SEQUENCE [LARGE SCALE GENOMIC DNA]</scope>
    <source>
        <strain evidence="2 3">DSM 27960</strain>
    </source>
</reference>
<sequence length="170" mass="19381">MFLTEYSDYSTTEGFALFAFLAVYAFVIFIFAVAGYVISSIFMSMLFTKAGVDKKWRAWVPIYNTMIFLKLGDINPWYFFVSFIPFVGNIAFLVLYVLAMYRINLKLGLNAVGYTIFGFFLGLIWLIVVAVNKAQFNPASVPPPSWYNNILKDNVRFNGVPNQGYVPFNS</sequence>
<dbReference type="EMBL" id="JAAMOX010000004">
    <property type="protein sequence ID" value="NIH55314.1"/>
    <property type="molecule type" value="Genomic_DNA"/>
</dbReference>
<evidence type="ECO:0000256" key="1">
    <source>
        <dbReference type="SAM" id="Phobius"/>
    </source>
</evidence>
<proteinExistence type="predicted"/>
<feature type="transmembrane region" description="Helical" evidence="1">
    <location>
        <begin position="77"/>
        <end position="99"/>
    </location>
</feature>
<keyword evidence="1" id="KW-0472">Membrane</keyword>
<keyword evidence="1" id="KW-1133">Transmembrane helix</keyword>
<keyword evidence="3" id="KW-1185">Reference proteome</keyword>
<dbReference type="RefSeq" id="WP_167152400.1">
    <property type="nucleotide sequence ID" value="NZ_JAAMOX010000004.1"/>
</dbReference>
<dbReference type="InterPro" id="IPR043739">
    <property type="entry name" value="DUF5684"/>
</dbReference>
<dbReference type="AlphaFoldDB" id="A0A7X5TV22"/>